<evidence type="ECO:0000313" key="6">
    <source>
        <dbReference type="Proteomes" id="UP000663842"/>
    </source>
</evidence>
<dbReference type="EMBL" id="CAJOBF010001226">
    <property type="protein sequence ID" value="CAF3927895.1"/>
    <property type="molecule type" value="Genomic_DNA"/>
</dbReference>
<dbReference type="EMBL" id="CAJOBH010005834">
    <property type="protein sequence ID" value="CAF4037088.1"/>
    <property type="molecule type" value="Genomic_DNA"/>
</dbReference>
<sequence>MKLLILIVMIIYSHGYFTGCPMDGCESTLSHFVDIAVDGFDENAKWQRCDLLTNSSRGCVSNGLSSLICSVDIGYVSINITNGELLWSITLEIKESTETASLPVVNYEGFMIIANNTRCTLIDPQGVIRGVFDYTPILIPPLAGPFVTDDGQIVVADLISFVGIEDSGIPLGVVSLPQGFVRLSRSMSLNRNNARWYLIAQHNTTASRAIIAAETSGSIVGRLRVVWVYEYGVLPNLCNEMEGPLLSMDRKWLFVVNTTGILIINDNEDSATVECLVSFSDLCPNDMAYFETDSTLLVVDKNTYNIIALNVSTKNVSYTSLTHICQEEIIGQLSHMTIIKNNRLIIVVITGTREALLLLIDYNNQKLLGRFNLGYIIDISKLEPLTQLAYTETDDQQIFVTIAHKTIGLVTVRLGMLSMESILTL</sequence>
<evidence type="ECO:0000313" key="5">
    <source>
        <dbReference type="EMBL" id="CAF4207591.1"/>
    </source>
</evidence>
<dbReference type="Proteomes" id="UP000681967">
    <property type="component" value="Unassembled WGS sequence"/>
</dbReference>
<keyword evidence="7" id="KW-1185">Reference proteome</keyword>
<dbReference type="Proteomes" id="UP000663842">
    <property type="component" value="Unassembled WGS sequence"/>
</dbReference>
<evidence type="ECO:0000313" key="2">
    <source>
        <dbReference type="EMBL" id="CAF3927895.1"/>
    </source>
</evidence>
<dbReference type="EMBL" id="CAJOBG010007126">
    <property type="protein sequence ID" value="CAF4207591.1"/>
    <property type="molecule type" value="Genomic_DNA"/>
</dbReference>
<dbReference type="Proteomes" id="UP000676336">
    <property type="component" value="Unassembled WGS sequence"/>
</dbReference>
<accession>A0A819JCF2</accession>
<keyword evidence="1" id="KW-0732">Signal</keyword>
<evidence type="ECO:0000313" key="3">
    <source>
        <dbReference type="EMBL" id="CAF4037088.1"/>
    </source>
</evidence>
<feature type="signal peptide" evidence="1">
    <location>
        <begin position="1"/>
        <end position="15"/>
    </location>
</feature>
<organism evidence="2 6">
    <name type="scientific">Rotaria magnacalcarata</name>
    <dbReference type="NCBI Taxonomy" id="392030"/>
    <lineage>
        <taxon>Eukaryota</taxon>
        <taxon>Metazoa</taxon>
        <taxon>Spiralia</taxon>
        <taxon>Gnathifera</taxon>
        <taxon>Rotifera</taxon>
        <taxon>Eurotatoria</taxon>
        <taxon>Bdelloidea</taxon>
        <taxon>Philodinida</taxon>
        <taxon>Philodinidae</taxon>
        <taxon>Rotaria</taxon>
    </lineage>
</organism>
<protein>
    <submittedName>
        <fullName evidence="2">Uncharacterized protein</fullName>
    </submittedName>
</protein>
<feature type="chain" id="PRO_5036235428" evidence="1">
    <location>
        <begin position="16"/>
        <end position="425"/>
    </location>
</feature>
<name>A0A819JCF2_9BILA</name>
<comment type="caution">
    <text evidence="2">The sequence shown here is derived from an EMBL/GenBank/DDBJ whole genome shotgun (WGS) entry which is preliminary data.</text>
</comment>
<reference evidence="2" key="1">
    <citation type="submission" date="2021-02" db="EMBL/GenBank/DDBJ databases">
        <authorList>
            <person name="Nowell W R."/>
        </authorList>
    </citation>
    <scope>NUCLEOTIDE SEQUENCE</scope>
</reference>
<gene>
    <name evidence="3" type="ORF">BYL167_LOCUS15667</name>
    <name evidence="5" type="ORF">OVN521_LOCUS26738</name>
    <name evidence="4" type="ORF">SMN809_LOCUS15114</name>
    <name evidence="2" type="ORF">UXM345_LOCUS12015</name>
</gene>
<evidence type="ECO:0000256" key="1">
    <source>
        <dbReference type="SAM" id="SignalP"/>
    </source>
</evidence>
<evidence type="ECO:0000313" key="4">
    <source>
        <dbReference type="EMBL" id="CAF4059676.1"/>
    </source>
</evidence>
<dbReference type="SUPFAM" id="SSF50998">
    <property type="entry name" value="Quinoprotein alcohol dehydrogenase-like"/>
    <property type="match status" value="1"/>
</dbReference>
<dbReference type="EMBL" id="CAJOBI010006409">
    <property type="protein sequence ID" value="CAF4059676.1"/>
    <property type="molecule type" value="Genomic_DNA"/>
</dbReference>
<proteinExistence type="predicted"/>
<dbReference type="Proteomes" id="UP000663866">
    <property type="component" value="Unassembled WGS sequence"/>
</dbReference>
<dbReference type="InterPro" id="IPR011047">
    <property type="entry name" value="Quinoprotein_ADH-like_sf"/>
</dbReference>
<dbReference type="AlphaFoldDB" id="A0A819JCF2"/>
<evidence type="ECO:0000313" key="7">
    <source>
        <dbReference type="Proteomes" id="UP000663866"/>
    </source>
</evidence>